<comment type="subcellular location">
    <subcellularLocation>
        <location evidence="1">Nucleus</location>
    </subcellularLocation>
</comment>
<evidence type="ECO:0000313" key="8">
    <source>
        <dbReference type="Proteomes" id="UP001497392"/>
    </source>
</evidence>
<feature type="compositionally biased region" description="Basic and acidic residues" evidence="5">
    <location>
        <begin position="36"/>
        <end position="62"/>
    </location>
</feature>
<dbReference type="InterPro" id="IPR022043">
    <property type="entry name" value="CAF1A_DD"/>
</dbReference>
<keyword evidence="4" id="KW-0539">Nucleus</keyword>
<accession>A0ABP1FRV6</accession>
<feature type="compositionally biased region" description="Basic and acidic residues" evidence="5">
    <location>
        <begin position="414"/>
        <end position="514"/>
    </location>
</feature>
<feature type="compositionally biased region" description="Basic and acidic residues" evidence="5">
    <location>
        <begin position="129"/>
        <end position="139"/>
    </location>
</feature>
<keyword evidence="2" id="KW-0227">DNA damage</keyword>
<dbReference type="PANTHER" id="PTHR15272">
    <property type="entry name" value="CHROMATIN ASSEMBLY FACTOR 1 SUBUNIT A CAF-1 SUBUNIT A"/>
    <property type="match status" value="1"/>
</dbReference>
<dbReference type="PANTHER" id="PTHR15272:SF0">
    <property type="entry name" value="CHROMATIN ASSEMBLY FACTOR 1 SUBUNIT A"/>
    <property type="match status" value="1"/>
</dbReference>
<dbReference type="Proteomes" id="UP001497392">
    <property type="component" value="Unassembled WGS sequence"/>
</dbReference>
<feature type="compositionally biased region" description="Low complexity" evidence="5">
    <location>
        <begin position="356"/>
        <end position="379"/>
    </location>
</feature>
<sequence>MAATKNTLMAMWGKNSAPKAKEASSDLLSVHSTRSRAAEERSAPDKEATSRLSKPDIGRSKPAEASQPPDKGDLQSSMQGLKHEAACLASSSPAEQTRKRKRQAQDGSTVIDLSQEPAEGQPHTAALPSKRDKLPDAKQESACMRPDPPKKPCEATPAQQQTEHRAETPEERAALLAKLTAEAASLKQHVLGMQPLAPLTAENSEPSLSRSQVAQHLMGCSQSLQAVTEHVISIYSENGQDENLTETAVRNMIIDLATRKSFAAKDAASASMDALDDTTEDCLWQWELRDVKAIPKALKPAAKDHKKLMHKVAERLTGLKAACTALEASATGKASAKLQKSLAKLQKAENPLAALPQSAVPASSQHAPAASQAAAAAPQMPEPGQGSAAAPTQGDEPMVPAVPSEEEAEAAEEAEAKEKLKKEEVARQNTEKARQKAEREAEREQARLKKEQEKQAKEREKQEKAAAKEKERQEKEREKLEKEREKLEKAAEREKARQQREAEKQKEKAEKEAKSAGFRSGKSQAKAAAILHSFFKTPGKAQPERAASEPAESPQTAQKPQQPYLQLFTPAPERARLPVPKEDTASIDEALKAAEWLTEEELQQEQQKIIATWARRSFRRIPGLPPSWARRRTAEEHVERFGDLSCAVLWRRKLLLPDPTSRRPAYFGSWRKASAVIKGRKPCAKDPNLDYEVMSDEEWEEEPEGESLSDDDLEDEEDEYEESEDGFVVPNGYISEDEGLGSVQQSLNDLCADLEDDASAEQALAHGADQSFAAQQERMRTLSKALEKANRAGKPIIISRLPGSASSQDSAGTAFLTGDPALLMALQPRVLASHKITMIPTPASEAEPAAGTAVPKVRERPDHEELVPDLEAFLKAHPEIKSVVKMAVAFVEAHSERKLVKKWVTAKIKEIADHGVAGWVIKREHPVLQSSQDPGAQDENDAAGGMPATSLQPTPALDLPPQHTGVRPGADRNSFARRPGNMRALFGRAPSSSMANKPPQAPASAYDDTAVKNIAQEGAVQDQPAGASRSQEVHDLKGCLVVSGTADSSWQTLLMSLAEGGPGAGKLLQEKLSAEALSRMGARSVPSTVVSALTKLLHASPGLALRKQIWKALRNVLKQLLTEGPAQPTSPSKVFSNVRSAPVPVTAEELLTSQPLHEAIFRDAAESHMPVAMAALRFLGDLVAVERSAVADSTAVASFQAAVFDRSAWHEFLRHIAREGSHGQAALVGRIYTSLLAGQAFADYAHPFFLCESVQDALFQRLKPPHDVTKKVGLEECIEALVALVCHPAIIDNSIKDHPFMNLTVEVLLKCQDLLGFGAAAALTMMSAIAGASDAGKSALKPCLGLLRNREPVWRDLKRLGEASDLAYILQTHKGPEIEVLVDY</sequence>
<comment type="caution">
    <text evidence="7">The sequence shown here is derived from an EMBL/GenBank/DDBJ whole genome shotgun (WGS) entry which is preliminary data.</text>
</comment>
<evidence type="ECO:0000256" key="5">
    <source>
        <dbReference type="SAM" id="MobiDB-lite"/>
    </source>
</evidence>
<evidence type="ECO:0000256" key="2">
    <source>
        <dbReference type="ARBA" id="ARBA00022763"/>
    </source>
</evidence>
<feature type="region of interest" description="Disordered" evidence="5">
    <location>
        <begin position="1"/>
        <end position="170"/>
    </location>
</feature>
<dbReference type="Pfam" id="PF12253">
    <property type="entry name" value="CAF1A_dimeriz"/>
    <property type="match status" value="1"/>
</dbReference>
<name>A0ABP1FRV6_9CHLO</name>
<protein>
    <submittedName>
        <fullName evidence="7">G5066 protein</fullName>
    </submittedName>
</protein>
<keyword evidence="3" id="KW-0234">DNA repair</keyword>
<feature type="compositionally biased region" description="Polar residues" evidence="5">
    <location>
        <begin position="553"/>
        <end position="564"/>
    </location>
</feature>
<feature type="domain" description="Chromatin assembly factor 1 subunit A dimerization" evidence="6">
    <location>
        <begin position="661"/>
        <end position="724"/>
    </location>
</feature>
<evidence type="ECO:0000256" key="4">
    <source>
        <dbReference type="ARBA" id="ARBA00023242"/>
    </source>
</evidence>
<keyword evidence="8" id="KW-1185">Reference proteome</keyword>
<dbReference type="EMBL" id="CAXHTA020000007">
    <property type="protein sequence ID" value="CAL5222668.1"/>
    <property type="molecule type" value="Genomic_DNA"/>
</dbReference>
<gene>
    <name evidence="7" type="primary">g5066</name>
    <name evidence="7" type="ORF">VP750_LOCUS4327</name>
</gene>
<feature type="compositionally biased region" description="Acidic residues" evidence="5">
    <location>
        <begin position="693"/>
        <end position="724"/>
    </location>
</feature>
<proteinExistence type="predicted"/>
<evidence type="ECO:0000259" key="6">
    <source>
        <dbReference type="Pfam" id="PF12253"/>
    </source>
</evidence>
<reference evidence="7 8" key="1">
    <citation type="submission" date="2024-06" db="EMBL/GenBank/DDBJ databases">
        <authorList>
            <person name="Kraege A."/>
            <person name="Thomma B."/>
        </authorList>
    </citation>
    <scope>NUCLEOTIDE SEQUENCE [LARGE SCALE GENOMIC DNA]</scope>
</reference>
<evidence type="ECO:0000313" key="7">
    <source>
        <dbReference type="EMBL" id="CAL5222668.1"/>
    </source>
</evidence>
<evidence type="ECO:0000256" key="3">
    <source>
        <dbReference type="ARBA" id="ARBA00023204"/>
    </source>
</evidence>
<organism evidence="7 8">
    <name type="scientific">Coccomyxa viridis</name>
    <dbReference type="NCBI Taxonomy" id="1274662"/>
    <lineage>
        <taxon>Eukaryota</taxon>
        <taxon>Viridiplantae</taxon>
        <taxon>Chlorophyta</taxon>
        <taxon>core chlorophytes</taxon>
        <taxon>Trebouxiophyceae</taxon>
        <taxon>Trebouxiophyceae incertae sedis</taxon>
        <taxon>Coccomyxaceae</taxon>
        <taxon>Coccomyxa</taxon>
    </lineage>
</organism>
<feature type="region of interest" description="Disordered" evidence="5">
    <location>
        <begin position="687"/>
        <end position="724"/>
    </location>
</feature>
<feature type="compositionally biased region" description="Acidic residues" evidence="5">
    <location>
        <begin position="404"/>
        <end position="413"/>
    </location>
</feature>
<evidence type="ECO:0000256" key="1">
    <source>
        <dbReference type="ARBA" id="ARBA00004123"/>
    </source>
</evidence>
<feature type="region of interest" description="Disordered" evidence="5">
    <location>
        <begin position="928"/>
        <end position="1005"/>
    </location>
</feature>
<feature type="region of interest" description="Disordered" evidence="5">
    <location>
        <begin position="356"/>
        <end position="580"/>
    </location>
</feature>